<evidence type="ECO:0000256" key="1">
    <source>
        <dbReference type="SAM" id="MobiDB-lite"/>
    </source>
</evidence>
<dbReference type="EMBL" id="BLZA01000021">
    <property type="protein sequence ID" value="GHJ87432.1"/>
    <property type="molecule type" value="Genomic_DNA"/>
</dbReference>
<evidence type="ECO:0000313" key="4">
    <source>
        <dbReference type="Proteomes" id="UP000620104"/>
    </source>
</evidence>
<feature type="compositionally biased region" description="Low complexity" evidence="1">
    <location>
        <begin position="318"/>
        <end position="336"/>
    </location>
</feature>
<feature type="compositionally biased region" description="Polar residues" evidence="1">
    <location>
        <begin position="264"/>
        <end position="284"/>
    </location>
</feature>
<comment type="caution">
    <text evidence="3">The sequence shown here is derived from an EMBL/GenBank/DDBJ whole genome shotgun (WGS) entry which is preliminary data.</text>
</comment>
<accession>A0A8H3YGP8</accession>
<dbReference type="AlphaFoldDB" id="A0A8H3YGP8"/>
<dbReference type="PROSITE" id="PS51257">
    <property type="entry name" value="PROKAR_LIPOPROTEIN"/>
    <property type="match status" value="1"/>
</dbReference>
<keyword evidence="4" id="KW-1185">Reference proteome</keyword>
<proteinExistence type="predicted"/>
<evidence type="ECO:0000313" key="3">
    <source>
        <dbReference type="EMBL" id="GHJ87432.1"/>
    </source>
</evidence>
<protein>
    <submittedName>
        <fullName evidence="3">Uncharacterized protein</fullName>
    </submittedName>
</protein>
<feature type="compositionally biased region" description="Basic and acidic residues" evidence="1">
    <location>
        <begin position="166"/>
        <end position="184"/>
    </location>
</feature>
<evidence type="ECO:0000256" key="2">
    <source>
        <dbReference type="SAM" id="SignalP"/>
    </source>
</evidence>
<gene>
    <name evidence="3" type="ORF">NliqN6_3834</name>
</gene>
<name>A0A8H3YGP8_9TREE</name>
<feature type="compositionally biased region" description="Acidic residues" evidence="1">
    <location>
        <begin position="216"/>
        <end position="237"/>
    </location>
</feature>
<feature type="compositionally biased region" description="Polar residues" evidence="1">
    <location>
        <begin position="390"/>
        <end position="406"/>
    </location>
</feature>
<sequence length="461" mass="47393">MLHKNTLYLQAFAGLVLSCWLTSLSSVSASPILLSPTAFPAKRDVGKRYQCQSKTAFYIDDAGTVQECSPGTVCRETSNESPCQWLDAGGDTAPTATNGETGAIPGEASATSIPPPENTATSTVAPSGNDPFPLPNGQATPVLEAPSGTASPPLGGTPPAPGLDDSANKESPKEADDGDHCRVDEGEEINSPDGQAPKDNPANTTQNGEASPQDSPPEEPLDDDDHEECEDEEEQDDVPVHTPSGEEALETPGGEFSEIPVDKPSQTTPQDNAGSTQQEQSPESGNDPALTPPADTAEESEDELECEDEVETEQSLSPFPLTGPTGTGDDTVGQPDMLGASSTLPGAPPVSAISIEASETSTGVDSLPTPPALSVTPVDLITASEPHTILSATSDTPVIPIPTSQVEAPAAQPTASGIAETPLGKLTPEPCLDEPLPLGENKEGDGTPAEEPANGDYPPTR</sequence>
<feature type="compositionally biased region" description="Acidic residues" evidence="1">
    <location>
        <begin position="296"/>
        <end position="312"/>
    </location>
</feature>
<feature type="chain" id="PRO_5034180249" evidence="2">
    <location>
        <begin position="30"/>
        <end position="461"/>
    </location>
</feature>
<dbReference type="Proteomes" id="UP000620104">
    <property type="component" value="Unassembled WGS sequence"/>
</dbReference>
<feature type="signal peptide" evidence="2">
    <location>
        <begin position="1"/>
        <end position="29"/>
    </location>
</feature>
<feature type="region of interest" description="Disordered" evidence="1">
    <location>
        <begin position="389"/>
        <end position="461"/>
    </location>
</feature>
<keyword evidence="2" id="KW-0732">Signal</keyword>
<organism evidence="3 4">
    <name type="scientific">Naganishia liquefaciens</name>
    <dbReference type="NCBI Taxonomy" id="104408"/>
    <lineage>
        <taxon>Eukaryota</taxon>
        <taxon>Fungi</taxon>
        <taxon>Dikarya</taxon>
        <taxon>Basidiomycota</taxon>
        <taxon>Agaricomycotina</taxon>
        <taxon>Tremellomycetes</taxon>
        <taxon>Filobasidiales</taxon>
        <taxon>Filobasidiaceae</taxon>
        <taxon>Naganishia</taxon>
    </lineage>
</organism>
<reference evidence="3" key="1">
    <citation type="submission" date="2020-07" db="EMBL/GenBank/DDBJ databases">
        <title>Draft Genome Sequence of a Deep-Sea Yeast, Naganishia (Cryptococcus) liquefaciens strain N6.</title>
        <authorList>
            <person name="Han Y.W."/>
            <person name="Kajitani R."/>
            <person name="Morimoto H."/>
            <person name="Parhat M."/>
            <person name="Tsubouchi H."/>
            <person name="Bakenova O."/>
            <person name="Ogata M."/>
            <person name="Argunhan B."/>
            <person name="Aoki R."/>
            <person name="Kajiwara S."/>
            <person name="Itoh T."/>
            <person name="Iwasaki H."/>
        </authorList>
    </citation>
    <scope>NUCLEOTIDE SEQUENCE</scope>
    <source>
        <strain evidence="3">N6</strain>
    </source>
</reference>
<feature type="region of interest" description="Disordered" evidence="1">
    <location>
        <begin position="79"/>
        <end position="373"/>
    </location>
</feature>
<feature type="compositionally biased region" description="Polar residues" evidence="1">
    <location>
        <begin position="201"/>
        <end position="213"/>
    </location>
</feature>